<comment type="similarity">
    <text evidence="1">Belongs to the intimin/invasin family.</text>
</comment>
<dbReference type="AlphaFoldDB" id="A0A532V439"/>
<reference evidence="4 5" key="1">
    <citation type="submission" date="2017-06" db="EMBL/GenBank/DDBJ databases">
        <title>Novel microbial phyla capable of carbon fixation and sulfur reduction in deep-sea sediments.</title>
        <authorList>
            <person name="Huang J."/>
            <person name="Baker B."/>
            <person name="Wang Y."/>
        </authorList>
    </citation>
    <scope>NUCLEOTIDE SEQUENCE [LARGE SCALE GENOMIC DNA]</scope>
    <source>
        <strain evidence="4">B3_LCP</strain>
    </source>
</reference>
<organism evidence="4 5">
    <name type="scientific">candidate division LCP-89 bacterium B3_LCP</name>
    <dbReference type="NCBI Taxonomy" id="2012998"/>
    <lineage>
        <taxon>Bacteria</taxon>
        <taxon>Pseudomonadati</taxon>
        <taxon>Bacteria division LCP-89</taxon>
    </lineage>
</organism>
<feature type="domain" description="Big-1" evidence="3">
    <location>
        <begin position="35"/>
        <end position="134"/>
    </location>
</feature>
<dbReference type="Gene3D" id="2.60.40.10">
    <property type="entry name" value="Immunoglobulins"/>
    <property type="match status" value="4"/>
</dbReference>
<protein>
    <recommendedName>
        <fullName evidence="3">Big-1 domain-containing protein</fullName>
    </recommendedName>
</protein>
<name>A0A532V439_UNCL8</name>
<dbReference type="InterPro" id="IPR013783">
    <property type="entry name" value="Ig-like_fold"/>
</dbReference>
<feature type="domain" description="Big-1" evidence="3">
    <location>
        <begin position="302"/>
        <end position="387"/>
    </location>
</feature>
<feature type="chain" id="PRO_5021937528" description="Big-1 domain-containing protein" evidence="2">
    <location>
        <begin position="18"/>
        <end position="970"/>
    </location>
</feature>
<dbReference type="InterPro" id="IPR008964">
    <property type="entry name" value="Invasin/intimin_cell_adhesion"/>
</dbReference>
<sequence>MKRLRSLFAILTLIALAMTMTSCSEKTSTGPGAAGSTTAIIGSVTVVANDPQLVSISGETVSTKIYATVTDTAGSAVPGVVITFTTPDFGSVSSPQDSTDEFGQVEVTFSSTGNIGQATITASVSSGGNTISGSTQIDVQTLAGLPHDITLSLYPPNLYIAPSFEDSVKVTVRVMDSLNVGIPGLYVSLSTSLGVISLADTTGPNGTVVSYVNPNGEFGAGIVTASVNTTLEPDTGSATASLPEGPITWPGLNTGEILVSGLGFPKGSDPENRQIYETYTLSASDTFYVTPAESNGLLLMYSDTNVIFADNGITKANITALLKDAENQVIRDVEITFTSDYGTINSPVLTDSTGQAHAIFQDIGYASVPDSAKITAKYPALNIADSIYVIIEEARNIDHIVLNSATQSMIANGFDSTRVDATVYLEGNSLAPPGTEVYFTLGGDNIGGFSAPIAYVGDAGTATVYYEVGVSTGVDTLNAMVDGMFADPPLVMSLISGPPSSVSIAVDTSFIMVSSPEMIEVSATVRDTTGNLVGNGVAVLFSTDLGSISPPEAPTISGVATSFFAAATNAGAATIVAKVGVADSATTLITILPSTPNTVGLSAQYTTIQVAQTGGTYQTEIFAHVYDAAGNLVLNNIQVHFLIEDEGFPFGGVNLNNHGLEDSSMTSGGIATVSLNAGFNSGPVTIRAWTYDNEENLIEAVSSLVTIVSGPPASLSVAVNSSEPVQMGGDAWGCEVSALVMDTHGNEVANGTAVHFYLSVDTSNVEIWGDAITYNQLEDPLTGGPIEGVAFTALLYQSEATFTEIWIYAYTMVDGDSIIDGVEYQLPLADGVLNMAVIPESWNYGFNPPGEWATQECRAYLVDGYNHPINGAVIIFQTTRGSFYWDEFGYYPSNEKITGPQAFPGEPDNDSTGQANMWMRTHFNEAFPDPSAVEATAQVYTQVNNYFDITSPPVTVTFINSPPPPPAGGD</sequence>
<comment type="caution">
    <text evidence="4">The sequence shown here is derived from an EMBL/GenBank/DDBJ whole genome shotgun (WGS) entry which is preliminary data.</text>
</comment>
<dbReference type="EMBL" id="NJBN01000002">
    <property type="protein sequence ID" value="TKJ41757.1"/>
    <property type="molecule type" value="Genomic_DNA"/>
</dbReference>
<dbReference type="SMART" id="SM00634">
    <property type="entry name" value="BID_1"/>
    <property type="match status" value="3"/>
</dbReference>
<dbReference type="Proteomes" id="UP000319619">
    <property type="component" value="Unassembled WGS sequence"/>
</dbReference>
<evidence type="ECO:0000256" key="2">
    <source>
        <dbReference type="SAM" id="SignalP"/>
    </source>
</evidence>
<dbReference type="InterPro" id="IPR003344">
    <property type="entry name" value="Big_1_dom"/>
</dbReference>
<gene>
    <name evidence="4" type="ORF">CEE37_04090</name>
</gene>
<evidence type="ECO:0000256" key="1">
    <source>
        <dbReference type="ARBA" id="ARBA00010116"/>
    </source>
</evidence>
<dbReference type="PROSITE" id="PS51257">
    <property type="entry name" value="PROKAR_LIPOPROTEIN"/>
    <property type="match status" value="1"/>
</dbReference>
<dbReference type="SUPFAM" id="SSF49373">
    <property type="entry name" value="Invasin/intimin cell-adhesion fragments"/>
    <property type="match status" value="5"/>
</dbReference>
<evidence type="ECO:0000313" key="5">
    <source>
        <dbReference type="Proteomes" id="UP000319619"/>
    </source>
</evidence>
<keyword evidence="2" id="KW-0732">Signal</keyword>
<evidence type="ECO:0000259" key="3">
    <source>
        <dbReference type="SMART" id="SM00634"/>
    </source>
</evidence>
<accession>A0A532V439</accession>
<feature type="domain" description="Big-1" evidence="3">
    <location>
        <begin position="500"/>
        <end position="589"/>
    </location>
</feature>
<proteinExistence type="inferred from homology"/>
<feature type="signal peptide" evidence="2">
    <location>
        <begin position="1"/>
        <end position="17"/>
    </location>
</feature>
<evidence type="ECO:0000313" key="4">
    <source>
        <dbReference type="EMBL" id="TKJ41757.1"/>
    </source>
</evidence>